<comment type="caution">
    <text evidence="2">The sequence shown here is derived from an EMBL/GenBank/DDBJ whole genome shotgun (WGS) entry which is preliminary data.</text>
</comment>
<dbReference type="AlphaFoldDB" id="A0A4Z1HGM0"/>
<sequence>MQFTSVFYALVLTASTAASAALFGPCASDFPTSCPSGLGCYTEESNSCQCICSLPSGTDRDTVWRLEPSKIISL</sequence>
<gene>
    <name evidence="2" type="ORF">BOTNAR_0897g00040</name>
</gene>
<reference evidence="2 3" key="1">
    <citation type="submission" date="2017-12" db="EMBL/GenBank/DDBJ databases">
        <title>Comparative genomics of Botrytis spp.</title>
        <authorList>
            <person name="Valero-Jimenez C.A."/>
            <person name="Tapia P."/>
            <person name="Veloso J."/>
            <person name="Silva-Moreno E."/>
            <person name="Staats M."/>
            <person name="Valdes J.H."/>
            <person name="Van Kan J.A.L."/>
        </authorList>
    </citation>
    <scope>NUCLEOTIDE SEQUENCE [LARGE SCALE GENOMIC DNA]</scope>
    <source>
        <strain evidence="2 3">MUCL2120</strain>
    </source>
</reference>
<dbReference type="EMBL" id="PQXJ01000892">
    <property type="protein sequence ID" value="TGO44207.1"/>
    <property type="molecule type" value="Genomic_DNA"/>
</dbReference>
<proteinExistence type="predicted"/>
<evidence type="ECO:0000256" key="1">
    <source>
        <dbReference type="SAM" id="SignalP"/>
    </source>
</evidence>
<feature type="signal peptide" evidence="1">
    <location>
        <begin position="1"/>
        <end position="20"/>
    </location>
</feature>
<feature type="chain" id="PRO_5021473696" description="Extracellular membrane protein CFEM domain-containing protein" evidence="1">
    <location>
        <begin position="21"/>
        <end position="74"/>
    </location>
</feature>
<evidence type="ECO:0000313" key="3">
    <source>
        <dbReference type="Proteomes" id="UP000297452"/>
    </source>
</evidence>
<keyword evidence="3" id="KW-1185">Reference proteome</keyword>
<accession>A0A4Z1HGM0</accession>
<keyword evidence="1" id="KW-0732">Signal</keyword>
<evidence type="ECO:0000313" key="2">
    <source>
        <dbReference type="EMBL" id="TGO44207.1"/>
    </source>
</evidence>
<dbReference type="Proteomes" id="UP000297452">
    <property type="component" value="Unassembled WGS sequence"/>
</dbReference>
<evidence type="ECO:0008006" key="4">
    <source>
        <dbReference type="Google" id="ProtNLM"/>
    </source>
</evidence>
<name>A0A4Z1HGM0_9HELO</name>
<protein>
    <recommendedName>
        <fullName evidence="4">Extracellular membrane protein CFEM domain-containing protein</fullName>
    </recommendedName>
</protein>
<organism evidence="2 3">
    <name type="scientific">Botryotinia narcissicola</name>
    <dbReference type="NCBI Taxonomy" id="278944"/>
    <lineage>
        <taxon>Eukaryota</taxon>
        <taxon>Fungi</taxon>
        <taxon>Dikarya</taxon>
        <taxon>Ascomycota</taxon>
        <taxon>Pezizomycotina</taxon>
        <taxon>Leotiomycetes</taxon>
        <taxon>Helotiales</taxon>
        <taxon>Sclerotiniaceae</taxon>
        <taxon>Botryotinia</taxon>
    </lineage>
</organism>